<dbReference type="Proteomes" id="UP000288758">
    <property type="component" value="Chromosome"/>
</dbReference>
<dbReference type="RefSeq" id="WP_240672713.1">
    <property type="nucleotide sequence ID" value="NZ_CP034669.1"/>
</dbReference>
<protein>
    <submittedName>
        <fullName evidence="1">Uncharacterized protein</fullName>
    </submittedName>
</protein>
<evidence type="ECO:0000313" key="2">
    <source>
        <dbReference type="Proteomes" id="UP000288758"/>
    </source>
</evidence>
<gene>
    <name evidence="1" type="ORF">EJ065_0794</name>
</gene>
<name>A0A410RKJ9_CORCK</name>
<sequence length="458" mass="52013">MKVLDAHGSSADDNFLFSFEGAFDQMAEIEREVAPFLQALVAYAGKWMPDVVRGKRRRKFSRENVWESLKERRDESSTAIGLFRAHPPELDMRISLQFPPLAPKLRIWIDVKPLSLFSKTEECGRFIEMVRAWAIHYPAPYASAHSMADRELAGFPHFGREAEVSRRDGFDKIYEVCWLNVFGPKLVESVGRARMISTPAHLVEELPNGSVLLVLRPTAADFASDEARVAQARAHAHLRPDLDFDTVLHRLKARSAALVPVEPHFHPDLAPLLSRLPDTFALSERQQKIAELNAFRPPEPEEWLPVALPSDVEDPERVRSHYDDLSEGLVAAMHTKVPSIMDATPESLTDLDFYFWRENFPERYTRELIDGHTAPALGAYLGDVLVRRLGGTWVPRQKLEESQVRVGQRVWLPFLRARRYMQSRQALLDYSLTQFFHAVGRSVPLSASAPPGPSPARR</sequence>
<organism evidence="1 2">
    <name type="scientific">Corallococcus coralloides</name>
    <name type="common">Myxococcus coralloides</name>
    <dbReference type="NCBI Taxonomy" id="184914"/>
    <lineage>
        <taxon>Bacteria</taxon>
        <taxon>Pseudomonadati</taxon>
        <taxon>Myxococcota</taxon>
        <taxon>Myxococcia</taxon>
        <taxon>Myxococcales</taxon>
        <taxon>Cystobacterineae</taxon>
        <taxon>Myxococcaceae</taxon>
        <taxon>Corallococcus</taxon>
    </lineage>
</organism>
<dbReference type="EMBL" id="CP034669">
    <property type="protein sequence ID" value="QAT82399.1"/>
    <property type="molecule type" value="Genomic_DNA"/>
</dbReference>
<accession>A0A410RKJ9</accession>
<reference evidence="1 2" key="1">
    <citation type="submission" date="2018-12" db="EMBL/GenBank/DDBJ databases">
        <title>Complete Genome Sequence of the Corallopyronin A producing Myxobacterium Corallococcus coralloides B035.</title>
        <authorList>
            <person name="Bouhired S.M."/>
            <person name="Rupp O."/>
            <person name="Blom J."/>
            <person name="Schaeberle T.F."/>
            <person name="Kehraus S."/>
            <person name="Schiefer A."/>
            <person name="Pfarr K."/>
            <person name="Goesmann A."/>
            <person name="Hoerauf A."/>
            <person name="Koenig G.M."/>
        </authorList>
    </citation>
    <scope>NUCLEOTIDE SEQUENCE [LARGE SCALE GENOMIC DNA]</scope>
    <source>
        <strain evidence="1 2">B035</strain>
    </source>
</reference>
<dbReference type="AlphaFoldDB" id="A0A410RKJ9"/>
<evidence type="ECO:0000313" key="1">
    <source>
        <dbReference type="EMBL" id="QAT82399.1"/>
    </source>
</evidence>
<proteinExistence type="predicted"/>